<evidence type="ECO:0008006" key="5">
    <source>
        <dbReference type="Google" id="ProtNLM"/>
    </source>
</evidence>
<dbReference type="Proteomes" id="UP001202922">
    <property type="component" value="Unassembled WGS sequence"/>
</dbReference>
<accession>A0ABS9U2G2</accession>
<proteinExistence type="predicted"/>
<dbReference type="RefSeq" id="WP_241054414.1">
    <property type="nucleotide sequence ID" value="NZ_JAKZBV010000001.1"/>
</dbReference>
<dbReference type="EMBL" id="JAKZBV010000001">
    <property type="protein sequence ID" value="MCH6470889.1"/>
    <property type="molecule type" value="Genomic_DNA"/>
</dbReference>
<dbReference type="InterPro" id="IPR023346">
    <property type="entry name" value="Lysozyme-like_dom_sf"/>
</dbReference>
<sequence>MRRQTAIRLRQSALAATVSAFLALSLAAPSAVADDGPPTGFPTWADVQAAKANVAAAQAEVDKINGLLSSVQATAADASAKAVAAGAAYAKADLAVKNQQKIVDALQQVTQQRIQERDASKQAAGRIAAAAYTGGTPSGALDAFSVLNEQDGLDRLGTLQILGDQAAKAVADYQSAANNAAQAQAQSSAAEDSLAKLSDAAKQAFGVAQAAQQHAEQVVSQTQQQQSTMTAQLADLKGTSTAVEQKYEEGQQALAAYEAAQEAKRKAAEEAAAQQAALLQQQQQAAAAAAAAAAAQVPVQVQVQSAPTVVSPRVGSVTDDPAGAQAYASSQIGGYGWDGSQFQCLLQLWTRESSWMTDATNPSSGAYGVAQALPASKYDSAGADWLTNYRTQINWGLGYIQDRYGSPCNAWAHEVSNSWY</sequence>
<keyword evidence="4" id="KW-1185">Reference proteome</keyword>
<organism evidence="3 4">
    <name type="scientific">Sinomonas terrae</name>
    <dbReference type="NCBI Taxonomy" id="2908838"/>
    <lineage>
        <taxon>Bacteria</taxon>
        <taxon>Bacillati</taxon>
        <taxon>Actinomycetota</taxon>
        <taxon>Actinomycetes</taxon>
        <taxon>Micrococcales</taxon>
        <taxon>Micrococcaceae</taxon>
        <taxon>Sinomonas</taxon>
    </lineage>
</organism>
<name>A0ABS9U2G2_9MICC</name>
<gene>
    <name evidence="3" type="ORF">L0M17_13045</name>
</gene>
<keyword evidence="1" id="KW-0175">Coiled coil</keyword>
<comment type="caution">
    <text evidence="3">The sequence shown here is derived from an EMBL/GenBank/DDBJ whole genome shotgun (WGS) entry which is preliminary data.</text>
</comment>
<evidence type="ECO:0000313" key="3">
    <source>
        <dbReference type="EMBL" id="MCH6470889.1"/>
    </source>
</evidence>
<protein>
    <recommendedName>
        <fullName evidence="5">Transglycosylase</fullName>
    </recommendedName>
</protein>
<evidence type="ECO:0000256" key="2">
    <source>
        <dbReference type="SAM" id="SignalP"/>
    </source>
</evidence>
<reference evidence="3 4" key="1">
    <citation type="submission" date="2022-03" db="EMBL/GenBank/DDBJ databases">
        <title>Sinomonas sp. isolated from a soil.</title>
        <authorList>
            <person name="Han J."/>
            <person name="Kim D.-U."/>
        </authorList>
    </citation>
    <scope>NUCLEOTIDE SEQUENCE [LARGE SCALE GENOMIC DNA]</scope>
    <source>
        <strain evidence="3 4">5-5</strain>
    </source>
</reference>
<feature type="coiled-coil region" evidence="1">
    <location>
        <begin position="254"/>
        <end position="285"/>
    </location>
</feature>
<keyword evidence="2" id="KW-0732">Signal</keyword>
<evidence type="ECO:0000313" key="4">
    <source>
        <dbReference type="Proteomes" id="UP001202922"/>
    </source>
</evidence>
<dbReference type="SUPFAM" id="SSF53955">
    <property type="entry name" value="Lysozyme-like"/>
    <property type="match status" value="1"/>
</dbReference>
<feature type="coiled-coil region" evidence="1">
    <location>
        <begin position="166"/>
        <end position="200"/>
    </location>
</feature>
<feature type="signal peptide" evidence="2">
    <location>
        <begin position="1"/>
        <end position="33"/>
    </location>
</feature>
<feature type="chain" id="PRO_5046073546" description="Transglycosylase" evidence="2">
    <location>
        <begin position="34"/>
        <end position="420"/>
    </location>
</feature>
<evidence type="ECO:0000256" key="1">
    <source>
        <dbReference type="SAM" id="Coils"/>
    </source>
</evidence>